<dbReference type="Proteomes" id="UP000629098">
    <property type="component" value="Unassembled WGS sequence"/>
</dbReference>
<keyword evidence="7" id="KW-0223">Dioxygenase</keyword>
<dbReference type="InterPro" id="IPR044043">
    <property type="entry name" value="VanA_C_cat"/>
</dbReference>
<keyword evidence="1" id="KW-0001">2Fe-2S</keyword>
<gene>
    <name evidence="7" type="ORF">ICL16_18290</name>
</gene>
<reference evidence="7" key="1">
    <citation type="submission" date="2020-09" db="EMBL/GenBank/DDBJ databases">
        <title>Iningainema tapete sp. nov. (Scytonemataceae, Cyanobacteria) from greenhouses in central Florida (USA) produces two types of nodularin with biosynthetic potential for microcystin-LR and anabaenopeptins.</title>
        <authorList>
            <person name="Berthold D.E."/>
            <person name="Lefler F.W."/>
            <person name="Huang I.-S."/>
            <person name="Abdulla H."/>
            <person name="Zimba P.V."/>
            <person name="Laughinghouse H.D. IV."/>
        </authorList>
    </citation>
    <scope>NUCLEOTIDE SEQUENCE</scope>
    <source>
        <strain evidence="7">BLCCT55</strain>
    </source>
</reference>
<evidence type="ECO:0000259" key="6">
    <source>
        <dbReference type="PROSITE" id="PS51296"/>
    </source>
</evidence>
<sequence>MLVTKQPVFKRFWYPVIPISQLSDSSPTAFTLLGQKIVLWLDDSKPVAAQDRCCHRSAQLSKGKVVNGEIQCPYHGWKFNAAGACVDVPQQKTGIISSNYKICTYACKERYGYAWVCLGEPLCDIPNIAEASDPQYRLIHEFYEPWKCAGLRVMENEFDTAHPTFVHTTTFGSEENPIPDRMELEEREWGIEFWTTLGVANPELQQQNLKLELSKIVRTMHMTWYMPFTAQIRIAYPNGLVHAIVNTAVPIDDSTSQIVQFCLRNDTEAETKAENARAFDRAVTLEDKAILETTDYDVPLDLTKEQHMMTDKPGIMMRRKILALLKAHGEVEQTSS</sequence>
<keyword evidence="3" id="KW-0560">Oxidoreductase</keyword>
<dbReference type="GO" id="GO:0004497">
    <property type="term" value="F:monooxygenase activity"/>
    <property type="evidence" value="ECO:0007669"/>
    <property type="project" value="UniProtKB-ARBA"/>
</dbReference>
<dbReference type="GO" id="GO:0051213">
    <property type="term" value="F:dioxygenase activity"/>
    <property type="evidence" value="ECO:0007669"/>
    <property type="project" value="UniProtKB-KW"/>
</dbReference>
<comment type="caution">
    <text evidence="7">The sequence shown here is derived from an EMBL/GenBank/DDBJ whole genome shotgun (WGS) entry which is preliminary data.</text>
</comment>
<evidence type="ECO:0000256" key="4">
    <source>
        <dbReference type="ARBA" id="ARBA00023004"/>
    </source>
</evidence>
<dbReference type="GO" id="GO:0046872">
    <property type="term" value="F:metal ion binding"/>
    <property type="evidence" value="ECO:0007669"/>
    <property type="project" value="UniProtKB-KW"/>
</dbReference>
<protein>
    <submittedName>
        <fullName evidence="7">Aromatic ring-hydroxylating dioxygenase subunit alpha</fullName>
    </submittedName>
</protein>
<dbReference type="PANTHER" id="PTHR21266:SF60">
    <property type="entry name" value="3-KETOSTEROID-9-ALPHA-MONOOXYGENASE, OXYGENASE COMPONENT"/>
    <property type="match status" value="1"/>
</dbReference>
<dbReference type="SUPFAM" id="SSF55961">
    <property type="entry name" value="Bet v1-like"/>
    <property type="match status" value="1"/>
</dbReference>
<evidence type="ECO:0000256" key="2">
    <source>
        <dbReference type="ARBA" id="ARBA00022723"/>
    </source>
</evidence>
<accession>A0A8J6XJZ8</accession>
<evidence type="ECO:0000256" key="5">
    <source>
        <dbReference type="ARBA" id="ARBA00023014"/>
    </source>
</evidence>
<dbReference type="AlphaFoldDB" id="A0A8J6XJZ8"/>
<dbReference type="EMBL" id="JACXAE010000061">
    <property type="protein sequence ID" value="MBD2773966.1"/>
    <property type="molecule type" value="Genomic_DNA"/>
</dbReference>
<keyword evidence="4" id="KW-0408">Iron</keyword>
<dbReference type="GO" id="GO:0016705">
    <property type="term" value="F:oxidoreductase activity, acting on paired donors, with incorporation or reduction of molecular oxygen"/>
    <property type="evidence" value="ECO:0007669"/>
    <property type="project" value="UniProtKB-ARBA"/>
</dbReference>
<dbReference type="Gene3D" id="3.90.380.10">
    <property type="entry name" value="Naphthalene 1,2-dioxygenase Alpha Subunit, Chain A, domain 1"/>
    <property type="match status" value="1"/>
</dbReference>
<proteinExistence type="predicted"/>
<dbReference type="InterPro" id="IPR050584">
    <property type="entry name" value="Cholesterol_7-desaturase"/>
</dbReference>
<dbReference type="Pfam" id="PF00355">
    <property type="entry name" value="Rieske"/>
    <property type="match status" value="1"/>
</dbReference>
<dbReference type="GO" id="GO:0051537">
    <property type="term" value="F:2 iron, 2 sulfur cluster binding"/>
    <property type="evidence" value="ECO:0007669"/>
    <property type="project" value="UniProtKB-KW"/>
</dbReference>
<dbReference type="SUPFAM" id="SSF50022">
    <property type="entry name" value="ISP domain"/>
    <property type="match status" value="1"/>
</dbReference>
<evidence type="ECO:0000256" key="1">
    <source>
        <dbReference type="ARBA" id="ARBA00022714"/>
    </source>
</evidence>
<keyword evidence="5" id="KW-0411">Iron-sulfur</keyword>
<organism evidence="7 8">
    <name type="scientific">Iningainema tapete BLCC-T55</name>
    <dbReference type="NCBI Taxonomy" id="2748662"/>
    <lineage>
        <taxon>Bacteria</taxon>
        <taxon>Bacillati</taxon>
        <taxon>Cyanobacteriota</taxon>
        <taxon>Cyanophyceae</taxon>
        <taxon>Nostocales</taxon>
        <taxon>Scytonemataceae</taxon>
        <taxon>Iningainema tapete</taxon>
    </lineage>
</organism>
<dbReference type="RefSeq" id="WP_190830352.1">
    <property type="nucleotide sequence ID" value="NZ_CAWPPI010000061.1"/>
</dbReference>
<keyword evidence="2" id="KW-0479">Metal-binding</keyword>
<dbReference type="PANTHER" id="PTHR21266">
    <property type="entry name" value="IRON-SULFUR DOMAIN CONTAINING PROTEIN"/>
    <property type="match status" value="1"/>
</dbReference>
<dbReference type="InterPro" id="IPR017941">
    <property type="entry name" value="Rieske_2Fe-2S"/>
</dbReference>
<evidence type="ECO:0000313" key="8">
    <source>
        <dbReference type="Proteomes" id="UP000629098"/>
    </source>
</evidence>
<evidence type="ECO:0000256" key="3">
    <source>
        <dbReference type="ARBA" id="ARBA00023002"/>
    </source>
</evidence>
<evidence type="ECO:0000313" key="7">
    <source>
        <dbReference type="EMBL" id="MBD2773966.1"/>
    </source>
</evidence>
<name>A0A8J6XJZ8_9CYAN</name>
<keyword evidence="8" id="KW-1185">Reference proteome</keyword>
<dbReference type="PROSITE" id="PS51296">
    <property type="entry name" value="RIESKE"/>
    <property type="match status" value="1"/>
</dbReference>
<dbReference type="InterPro" id="IPR036922">
    <property type="entry name" value="Rieske_2Fe-2S_sf"/>
</dbReference>
<dbReference type="Pfam" id="PF19112">
    <property type="entry name" value="VanA_C"/>
    <property type="match status" value="1"/>
</dbReference>
<dbReference type="Gene3D" id="2.102.10.10">
    <property type="entry name" value="Rieske [2Fe-2S] iron-sulphur domain"/>
    <property type="match status" value="1"/>
</dbReference>
<feature type="domain" description="Rieske" evidence="6">
    <location>
        <begin position="13"/>
        <end position="116"/>
    </location>
</feature>